<reference evidence="1 2" key="1">
    <citation type="submission" date="2021-03" db="EMBL/GenBank/DDBJ databases">
        <title>Assistant Professor.</title>
        <authorList>
            <person name="Huq M.A."/>
        </authorList>
    </citation>
    <scope>NUCLEOTIDE SEQUENCE [LARGE SCALE GENOMIC DNA]</scope>
    <source>
        <strain evidence="1 2">MAH-29</strain>
    </source>
</reference>
<gene>
    <name evidence="1" type="ORF">J7I42_08345</name>
</gene>
<organism evidence="1 2">
    <name type="scientific">Niastella soli</name>
    <dbReference type="NCBI Taxonomy" id="2821487"/>
    <lineage>
        <taxon>Bacteria</taxon>
        <taxon>Pseudomonadati</taxon>
        <taxon>Bacteroidota</taxon>
        <taxon>Chitinophagia</taxon>
        <taxon>Chitinophagales</taxon>
        <taxon>Chitinophagaceae</taxon>
        <taxon>Niastella</taxon>
    </lineage>
</organism>
<evidence type="ECO:0000313" key="1">
    <source>
        <dbReference type="EMBL" id="MBO9200264.1"/>
    </source>
</evidence>
<comment type="caution">
    <text evidence="1">The sequence shown here is derived from an EMBL/GenBank/DDBJ whole genome shotgun (WGS) entry which is preliminary data.</text>
</comment>
<evidence type="ECO:0008006" key="3">
    <source>
        <dbReference type="Google" id="ProtNLM"/>
    </source>
</evidence>
<dbReference type="EMBL" id="JAGHKO010000001">
    <property type="protein sequence ID" value="MBO9200264.1"/>
    <property type="molecule type" value="Genomic_DNA"/>
</dbReference>
<accession>A0ABS3YQS7</accession>
<sequence length="202" mass="22865">MKRINLLIPALILLAVACKHKPQQPAGDAQSTQDSLNASTYLPIADFIKGDINRVDSFAGGILKKGNINGKKDSAYIQPAEFHKLASQFLMPELDSTSFHEHFKEHSLMDETTQMLNFIYTAKEPAGSLYSVMVYLQPSLQTDQVNRIYMERSFKSGDTTIEQKLTWKLQEYFYVVTVRQPKNGPAVTSMEKVIWDPQLFAD</sequence>
<evidence type="ECO:0000313" key="2">
    <source>
        <dbReference type="Proteomes" id="UP000677244"/>
    </source>
</evidence>
<proteinExistence type="predicted"/>
<name>A0ABS3YQS7_9BACT</name>
<keyword evidence="2" id="KW-1185">Reference proteome</keyword>
<dbReference type="Proteomes" id="UP000677244">
    <property type="component" value="Unassembled WGS sequence"/>
</dbReference>
<protein>
    <recommendedName>
        <fullName evidence="3">Lipoprotein</fullName>
    </recommendedName>
</protein>
<dbReference type="RefSeq" id="WP_209138317.1">
    <property type="nucleotide sequence ID" value="NZ_JAGHKO010000001.1"/>
</dbReference>
<dbReference type="PROSITE" id="PS51257">
    <property type="entry name" value="PROKAR_LIPOPROTEIN"/>
    <property type="match status" value="1"/>
</dbReference>